<feature type="domain" description="MobA-like NTP transferase" evidence="4">
    <location>
        <begin position="6"/>
        <end position="125"/>
    </location>
</feature>
<proteinExistence type="predicted"/>
<evidence type="ECO:0000313" key="5">
    <source>
        <dbReference type="EMBL" id="AHE56631.1"/>
    </source>
</evidence>
<dbReference type="PANTHER" id="PTHR43584">
    <property type="entry name" value="NUCLEOTIDYL TRANSFERASE"/>
    <property type="match status" value="1"/>
</dbReference>
<keyword evidence="2" id="KW-0548">Nucleotidyltransferase</keyword>
<dbReference type="CDD" id="cd02523">
    <property type="entry name" value="PC_cytidylyltransferase"/>
    <property type="match status" value="1"/>
</dbReference>
<evidence type="ECO:0000256" key="1">
    <source>
        <dbReference type="ARBA" id="ARBA00022679"/>
    </source>
</evidence>
<reference evidence="5 6" key="1">
    <citation type="submission" date="2013-07" db="EMBL/GenBank/DDBJ databases">
        <title>Completed genome of Sphingomonas sanxanigenens NX02.</title>
        <authorList>
            <person name="Ma T."/>
            <person name="Huang H."/>
            <person name="Wu M."/>
            <person name="Li X."/>
            <person name="Li G."/>
        </authorList>
    </citation>
    <scope>NUCLEOTIDE SEQUENCE [LARGE SCALE GENOMIC DNA]</scope>
    <source>
        <strain evidence="5 6">NX02</strain>
    </source>
</reference>
<dbReference type="GO" id="GO:0016779">
    <property type="term" value="F:nucleotidyltransferase activity"/>
    <property type="evidence" value="ECO:0007669"/>
    <property type="project" value="UniProtKB-KW"/>
</dbReference>
<organism evidence="5 6">
    <name type="scientific">Sphingomonas sanxanigenens DSM 19645 = NX02</name>
    <dbReference type="NCBI Taxonomy" id="1123269"/>
    <lineage>
        <taxon>Bacteria</taxon>
        <taxon>Pseudomonadati</taxon>
        <taxon>Pseudomonadota</taxon>
        <taxon>Alphaproteobacteria</taxon>
        <taxon>Sphingomonadales</taxon>
        <taxon>Sphingomonadaceae</taxon>
        <taxon>Sphingomonas</taxon>
    </lineage>
</organism>
<keyword evidence="6" id="KW-1185">Reference proteome</keyword>
<dbReference type="Pfam" id="PF12804">
    <property type="entry name" value="NTP_transf_3"/>
    <property type="match status" value="1"/>
</dbReference>
<dbReference type="Gene3D" id="3.90.550.10">
    <property type="entry name" value="Spore Coat Polysaccharide Biosynthesis Protein SpsA, Chain A"/>
    <property type="match status" value="1"/>
</dbReference>
<dbReference type="AlphaFoldDB" id="W0AHP6"/>
<evidence type="ECO:0000256" key="3">
    <source>
        <dbReference type="ARBA" id="ARBA00022842"/>
    </source>
</evidence>
<name>W0AHP6_9SPHN</name>
<dbReference type="InterPro" id="IPR025877">
    <property type="entry name" value="MobA-like_NTP_Trfase"/>
</dbReference>
<dbReference type="RefSeq" id="WP_025294733.1">
    <property type="nucleotide sequence ID" value="NZ_CP006644.1"/>
</dbReference>
<evidence type="ECO:0000256" key="2">
    <source>
        <dbReference type="ARBA" id="ARBA00022695"/>
    </source>
</evidence>
<sequence>MTIERAVILSAGKGSRLYPHTEERPKCLLDLSGRTLLEWQLDALAENGVRDVAVVTGFGHDHVAEVIARRGTAKGGIELIFNPFYQVADNTGSVWLARGRWDRDTLLLNGDTLVSPELIAAVLANDVPISVTVDRKDAYDADDMKVLREDGRLLRIGKALTECNAESIGLLAFRGAGRAAFVEAVERVMASPDGVRVWYLSVIDALAAGTVIGTTDIHGHRWQEVDYPADLDAARALTAAWTVEDWARR</sequence>
<dbReference type="PANTHER" id="PTHR43584:SF8">
    <property type="entry name" value="N-ACETYLMURAMATE ALPHA-1-PHOSPHATE URIDYLYLTRANSFERASE"/>
    <property type="match status" value="1"/>
</dbReference>
<dbReference type="SUPFAM" id="SSF53448">
    <property type="entry name" value="Nucleotide-diphospho-sugar transferases"/>
    <property type="match status" value="1"/>
</dbReference>
<accession>W0AHP6</accession>
<evidence type="ECO:0000259" key="4">
    <source>
        <dbReference type="Pfam" id="PF12804"/>
    </source>
</evidence>
<dbReference type="InterPro" id="IPR050065">
    <property type="entry name" value="GlmU-like"/>
</dbReference>
<dbReference type="InterPro" id="IPR029044">
    <property type="entry name" value="Nucleotide-diphossugar_trans"/>
</dbReference>
<dbReference type="HOGENOM" id="CLU_029499_5_0_5"/>
<dbReference type="KEGG" id="ssan:NX02_25120"/>
<dbReference type="eggNOG" id="COG1213">
    <property type="taxonomic scope" value="Bacteria"/>
</dbReference>
<keyword evidence="1" id="KW-0808">Transferase</keyword>
<gene>
    <name evidence="5" type="ORF">NX02_25120</name>
</gene>
<dbReference type="PATRIC" id="fig|1123269.5.peg.4924"/>
<dbReference type="OrthoDB" id="9814110at2"/>
<dbReference type="Proteomes" id="UP000018851">
    <property type="component" value="Chromosome"/>
</dbReference>
<evidence type="ECO:0000313" key="6">
    <source>
        <dbReference type="Proteomes" id="UP000018851"/>
    </source>
</evidence>
<dbReference type="STRING" id="1123269.NX02_25120"/>
<protein>
    <recommendedName>
        <fullName evidence="4">MobA-like NTP transferase domain-containing protein</fullName>
    </recommendedName>
</protein>
<keyword evidence="3" id="KW-0460">Magnesium</keyword>
<dbReference type="EMBL" id="CP006644">
    <property type="protein sequence ID" value="AHE56631.1"/>
    <property type="molecule type" value="Genomic_DNA"/>
</dbReference>